<evidence type="ECO:0000256" key="9">
    <source>
        <dbReference type="RuleBase" id="RU004386"/>
    </source>
</evidence>
<dbReference type="GO" id="GO:0004177">
    <property type="term" value="F:aminopeptidase activity"/>
    <property type="evidence" value="ECO:0007669"/>
    <property type="project" value="UniProtKB-KW"/>
</dbReference>
<evidence type="ECO:0000256" key="4">
    <source>
        <dbReference type="ARBA" id="ARBA00022670"/>
    </source>
</evidence>
<dbReference type="Gene3D" id="3.40.630.10">
    <property type="entry name" value="Zn peptidases"/>
    <property type="match status" value="1"/>
</dbReference>
<evidence type="ECO:0000313" key="12">
    <source>
        <dbReference type="Proteomes" id="UP000092971"/>
    </source>
</evidence>
<dbReference type="SUPFAM" id="SSF53187">
    <property type="entry name" value="Zn-dependent exopeptidases"/>
    <property type="match status" value="1"/>
</dbReference>
<dbReference type="RefSeq" id="WP_034842414.1">
    <property type="nucleotide sequence ID" value="NZ_CP014672.1"/>
</dbReference>
<evidence type="ECO:0000256" key="7">
    <source>
        <dbReference type="ARBA" id="ARBA00022833"/>
    </source>
</evidence>
<evidence type="ECO:0000313" key="11">
    <source>
        <dbReference type="EMBL" id="ANX00007.1"/>
    </source>
</evidence>
<dbReference type="GO" id="GO:0005737">
    <property type="term" value="C:cytoplasm"/>
    <property type="evidence" value="ECO:0007669"/>
    <property type="project" value="UniProtKB-ARBA"/>
</dbReference>
<keyword evidence="5 9" id="KW-0479">Metal-binding</keyword>
<organism evidence="11 12">
    <name type="scientific">Thermoclostridium stercorarium subsp. thermolacticum DSM 2910</name>
    <dbReference type="NCBI Taxonomy" id="1121336"/>
    <lineage>
        <taxon>Bacteria</taxon>
        <taxon>Bacillati</taxon>
        <taxon>Bacillota</taxon>
        <taxon>Clostridia</taxon>
        <taxon>Eubacteriales</taxon>
        <taxon>Oscillospiraceae</taxon>
        <taxon>Thermoclostridium</taxon>
    </lineage>
</organism>
<dbReference type="GO" id="GO:0008237">
    <property type="term" value="F:metallopeptidase activity"/>
    <property type="evidence" value="ECO:0007669"/>
    <property type="project" value="UniProtKB-KW"/>
</dbReference>
<dbReference type="GO" id="GO:0008270">
    <property type="term" value="F:zinc ion binding"/>
    <property type="evidence" value="ECO:0007669"/>
    <property type="project" value="InterPro"/>
</dbReference>
<dbReference type="GO" id="GO:0006508">
    <property type="term" value="P:proteolysis"/>
    <property type="evidence" value="ECO:0007669"/>
    <property type="project" value="UniProtKB-KW"/>
</dbReference>
<evidence type="ECO:0000256" key="10">
    <source>
        <dbReference type="RuleBase" id="RU004387"/>
    </source>
</evidence>
<comment type="similarity">
    <text evidence="2 9">Belongs to the peptidase M18 family.</text>
</comment>
<keyword evidence="7 9" id="KW-0862">Zinc</keyword>
<reference evidence="11 12" key="1">
    <citation type="submission" date="2016-02" db="EMBL/GenBank/DDBJ databases">
        <title>Comparison of Clostridium stercorarium subspecies using comparative genomics and transcriptomics.</title>
        <authorList>
            <person name="Schellenberg J."/>
            <person name="Thallinger G."/>
            <person name="Levin D.B."/>
            <person name="Zhang X."/>
            <person name="Alvare G."/>
            <person name="Fristensky B."/>
            <person name="Sparling R."/>
        </authorList>
    </citation>
    <scope>NUCLEOTIDE SEQUENCE [LARGE SCALE GENOMIC DNA]</scope>
    <source>
        <strain evidence="11 12">DSM 2910</strain>
    </source>
</reference>
<dbReference type="EMBL" id="CP014672">
    <property type="protein sequence ID" value="ANX00007.1"/>
    <property type="molecule type" value="Genomic_DNA"/>
</dbReference>
<dbReference type="PANTHER" id="PTHR28570:SF2">
    <property type="entry name" value="M18 FAMILY AMINOPEPTIDASE 1-RELATED"/>
    <property type="match status" value="1"/>
</dbReference>
<dbReference type="AlphaFoldDB" id="A0A1B1YGV6"/>
<dbReference type="InterPro" id="IPR001948">
    <property type="entry name" value="Peptidase_M18"/>
</dbReference>
<dbReference type="Gene3D" id="2.30.250.10">
    <property type="entry name" value="Aminopeptidase i, Domain 2"/>
    <property type="match status" value="1"/>
</dbReference>
<evidence type="ECO:0000256" key="6">
    <source>
        <dbReference type="ARBA" id="ARBA00022801"/>
    </source>
</evidence>
<keyword evidence="4 9" id="KW-0645">Protease</keyword>
<dbReference type="OrthoDB" id="89722at2"/>
<dbReference type="PRINTS" id="PR00932">
    <property type="entry name" value="AMINO1PTASE"/>
</dbReference>
<sequence>MEEVKEKSKGQKLMDEIGYKTSNAWEKIGDKEKIFSYCEGYKNFLNIGKTERECAKEVIKQAEKLGYKNLDRIIKEKQTLKSGDKVYRNIRNKAVILAVIGKKPLEDGTRMIGAHIDAPRIDIKQNPLYENTDMAFFKTHYYGGIKKYQWLAIPLALHGVIIKKNGEAVEVAIGEDENDPVLTITDLLPHLAKDQMEKKLSEAISAEAMNALVGSMPYDDKEVKDKVKLNILNLLHEKYGITEEDFLTSELELVPAFKAKDVGLDRSMIGAYGQDDRVCAYTSVTALFDVNDPEFTAVCILTDKEEIGSVGNTGAESKIVEDFIADLCYLTTDNYSDIILRRCLNNSVMLSADVNAAVDPNFEGTHDKFNAAYLGKGLAILKFSGSRGKAGASDAHAELLAKIRKVFNENGVVWHTSELGAVDKGGGGTIAMYIANLGVDVVDCGVPVLSMHAPFEVTSKADVYAAYLGYKAFYEKLD</sequence>
<evidence type="ECO:0000256" key="8">
    <source>
        <dbReference type="ARBA" id="ARBA00023049"/>
    </source>
</evidence>
<evidence type="ECO:0000256" key="1">
    <source>
        <dbReference type="ARBA" id="ARBA00001947"/>
    </source>
</evidence>
<protein>
    <recommendedName>
        <fullName evidence="10">M18 family aminopeptidase</fullName>
        <ecNumber evidence="10">3.4.11.-</ecNumber>
    </recommendedName>
</protein>
<name>A0A1B1YGV6_THEST</name>
<dbReference type="Proteomes" id="UP000092971">
    <property type="component" value="Chromosome"/>
</dbReference>
<dbReference type="EC" id="3.4.11.-" evidence="10"/>
<dbReference type="Pfam" id="PF02127">
    <property type="entry name" value="Peptidase_M18"/>
    <property type="match status" value="1"/>
</dbReference>
<dbReference type="PANTHER" id="PTHR28570">
    <property type="entry name" value="ASPARTYL AMINOPEPTIDASE"/>
    <property type="match status" value="1"/>
</dbReference>
<evidence type="ECO:0000256" key="2">
    <source>
        <dbReference type="ARBA" id="ARBA00008290"/>
    </source>
</evidence>
<dbReference type="NCBIfam" id="NF002600">
    <property type="entry name" value="PRK02256.1"/>
    <property type="match status" value="1"/>
</dbReference>
<keyword evidence="6 9" id="KW-0378">Hydrolase</keyword>
<dbReference type="SUPFAM" id="SSF101821">
    <property type="entry name" value="Aminopeptidase/glucanase lid domain"/>
    <property type="match status" value="1"/>
</dbReference>
<accession>A0A1B1YGV6</accession>
<comment type="cofactor">
    <cofactor evidence="1 10">
        <name>Zn(2+)</name>
        <dbReference type="ChEBI" id="CHEBI:29105"/>
    </cofactor>
</comment>
<dbReference type="FunFam" id="2.30.250.10:FF:000006">
    <property type="entry name" value="Probable M18 family aminopeptidase 1"/>
    <property type="match status" value="1"/>
</dbReference>
<dbReference type="InterPro" id="IPR023358">
    <property type="entry name" value="Peptidase_M18_dom2"/>
</dbReference>
<evidence type="ECO:0000256" key="3">
    <source>
        <dbReference type="ARBA" id="ARBA00022438"/>
    </source>
</evidence>
<keyword evidence="3 9" id="KW-0031">Aminopeptidase</keyword>
<evidence type="ECO:0000256" key="5">
    <source>
        <dbReference type="ARBA" id="ARBA00022723"/>
    </source>
</evidence>
<gene>
    <name evidence="11" type="ORF">CSTERTH_06250</name>
</gene>
<proteinExistence type="inferred from homology"/>
<keyword evidence="8 9" id="KW-0482">Metalloprotease</keyword>